<keyword evidence="5" id="KW-1185">Reference proteome</keyword>
<feature type="domain" description="VWFA" evidence="3">
    <location>
        <begin position="410"/>
        <end position="575"/>
    </location>
</feature>
<dbReference type="SMART" id="SM00327">
    <property type="entry name" value="VWA"/>
    <property type="match status" value="2"/>
</dbReference>
<evidence type="ECO:0000259" key="3">
    <source>
        <dbReference type="PROSITE" id="PS50234"/>
    </source>
</evidence>
<keyword evidence="2" id="KW-0812">Transmembrane</keyword>
<evidence type="ECO:0000256" key="2">
    <source>
        <dbReference type="SAM" id="Phobius"/>
    </source>
</evidence>
<protein>
    <recommendedName>
        <fullName evidence="3">VWFA domain-containing protein</fullName>
    </recommendedName>
</protein>
<reference evidence="4 5" key="1">
    <citation type="submission" date="2021-04" db="EMBL/GenBank/DDBJ databases">
        <title>Draft genome sequence of Paenibacillus cisolokensis, LC2-13A.</title>
        <authorList>
            <person name="Uke A."/>
            <person name="Chhe C."/>
            <person name="Baramee S."/>
            <person name="Kosugi A."/>
        </authorList>
    </citation>
    <scope>NUCLEOTIDE SEQUENCE [LARGE SCALE GENOMIC DNA]</scope>
    <source>
        <strain evidence="4 5">LC2-13A</strain>
    </source>
</reference>
<dbReference type="InterPro" id="IPR002035">
    <property type="entry name" value="VWF_A"/>
</dbReference>
<dbReference type="PANTHER" id="PTHR37947">
    <property type="entry name" value="BLL2462 PROTEIN"/>
    <property type="match status" value="1"/>
</dbReference>
<sequence>MGVQVDQPLALLLLPVWAAFIWWTARSTVRLTGGRKAAAIGMRAFILLLLIAVAAGVQPYVTQKRLNIVFVADRSASLDADAFAGAWIAKAIAAKGERDEAGVVGAGLDAAVERTLSPDGLLDEGRFSFRAQIDGRFTDLSRALQMASGMLPEEGGRIVLLSDGEENAGDLMRQARLLKDRGIAVDVLPAAPKQRTDAALEEMKVPKSLRQGESFTIELQVASTFAGPAELRIYADDTELARSEVELEQGANRFVIRTMAKEPGFHRFRAELYAADDEQPANNAAYAFSRVSGPPAVLIVEGEEGSSANLVSALSGSLIASDVIPPERLPLELADYAKYDSIVLNNVPATRIGEKPMQWIARAVGDFGVGLVKVGGQDSYGLGGYFKTPIEEALPVYMDLQGKRQIPSLGLVLIIDRSGSMSDGKLELAKEAAMRTVELLRDQDTVGVLAFDHTPWWVVEPTRLTDRDDVLSRIQGIQPDGGTEIYTALAEGYGKLRQVDAQRKHIILLTDGQSSTAPDYGALTKRIADANMTLSTVAVGDGADTQLLESLANQGKGRYYFTNDQSTLPAIFSRETAMMSRTYIVEWTFTPAVGQAGDWAPLFSSGLPAVDAYIATTAKETAEVALLTPEGDPLLARWQYGSGRSVAWTSDLTGQWSSGWIGWSGFPETFVQWVKWTFPQFTALRTKYRCRRKAGKPVSLSSPKGRRRAAAARSMRRCRAKRERKCRCALWPRLRANTRPSFRMRSLALTSSASARRKAERRPASSFRIRRSTGSPEATARRSWSGWRS</sequence>
<dbReference type="Gene3D" id="3.40.50.880">
    <property type="match status" value="2"/>
</dbReference>
<gene>
    <name evidence="4" type="ORF">PACILC2_10670</name>
</gene>
<feature type="region of interest" description="Disordered" evidence="1">
    <location>
        <begin position="752"/>
        <end position="789"/>
    </location>
</feature>
<evidence type="ECO:0000313" key="5">
    <source>
        <dbReference type="Proteomes" id="UP000680304"/>
    </source>
</evidence>
<evidence type="ECO:0000256" key="1">
    <source>
        <dbReference type="SAM" id="MobiDB-lite"/>
    </source>
</evidence>
<dbReference type="CDD" id="cd00198">
    <property type="entry name" value="vWFA"/>
    <property type="match status" value="1"/>
</dbReference>
<name>A0ABQ4N2S8_9BACL</name>
<dbReference type="Gene3D" id="3.40.50.410">
    <property type="entry name" value="von Willebrand factor, type A domain"/>
    <property type="match status" value="1"/>
</dbReference>
<dbReference type="InterPro" id="IPR036465">
    <property type="entry name" value="vWFA_dom_sf"/>
</dbReference>
<dbReference type="PANTHER" id="PTHR37947:SF2">
    <property type="entry name" value="VON WILLEBRAND FACTOR TYPE A"/>
    <property type="match status" value="1"/>
</dbReference>
<feature type="region of interest" description="Disordered" evidence="1">
    <location>
        <begin position="695"/>
        <end position="714"/>
    </location>
</feature>
<keyword evidence="2" id="KW-0472">Membrane</keyword>
<feature type="compositionally biased region" description="Basic residues" evidence="1">
    <location>
        <begin position="704"/>
        <end position="714"/>
    </location>
</feature>
<proteinExistence type="predicted"/>
<dbReference type="SUPFAM" id="SSF52317">
    <property type="entry name" value="Class I glutamine amidotransferase-like"/>
    <property type="match status" value="1"/>
</dbReference>
<organism evidence="4 5">
    <name type="scientific">Paenibacillus cisolokensis</name>
    <dbReference type="NCBI Taxonomy" id="1658519"/>
    <lineage>
        <taxon>Bacteria</taxon>
        <taxon>Bacillati</taxon>
        <taxon>Bacillota</taxon>
        <taxon>Bacilli</taxon>
        <taxon>Bacillales</taxon>
        <taxon>Paenibacillaceae</taxon>
        <taxon>Paenibacillus</taxon>
    </lineage>
</organism>
<comment type="caution">
    <text evidence="4">The sequence shown here is derived from an EMBL/GenBank/DDBJ whole genome shotgun (WGS) entry which is preliminary data.</text>
</comment>
<dbReference type="SUPFAM" id="SSF53300">
    <property type="entry name" value="vWA-like"/>
    <property type="match status" value="2"/>
</dbReference>
<dbReference type="EMBL" id="BOVJ01000033">
    <property type="protein sequence ID" value="GIQ62499.1"/>
    <property type="molecule type" value="Genomic_DNA"/>
</dbReference>
<feature type="transmembrane region" description="Helical" evidence="2">
    <location>
        <begin position="6"/>
        <end position="25"/>
    </location>
</feature>
<dbReference type="RefSeq" id="WP_213527801.1">
    <property type="nucleotide sequence ID" value="NZ_BOVJ01000033.1"/>
</dbReference>
<dbReference type="Pfam" id="PF00092">
    <property type="entry name" value="VWA"/>
    <property type="match status" value="1"/>
</dbReference>
<evidence type="ECO:0000313" key="4">
    <source>
        <dbReference type="EMBL" id="GIQ62499.1"/>
    </source>
</evidence>
<dbReference type="Proteomes" id="UP000680304">
    <property type="component" value="Unassembled WGS sequence"/>
</dbReference>
<feature type="transmembrane region" description="Helical" evidence="2">
    <location>
        <begin position="37"/>
        <end position="57"/>
    </location>
</feature>
<dbReference type="InterPro" id="IPR029062">
    <property type="entry name" value="Class_I_gatase-like"/>
</dbReference>
<keyword evidence="2" id="KW-1133">Transmembrane helix</keyword>
<dbReference type="PROSITE" id="PS50234">
    <property type="entry name" value="VWFA"/>
    <property type="match status" value="1"/>
</dbReference>
<accession>A0ABQ4N2S8</accession>